<accession>A0ABY8UZ27</accession>
<name>A0ABY8UZ27_9BACI</name>
<organism evidence="1 2">
    <name type="scientific">Pontibacillus chungwhensis</name>
    <dbReference type="NCBI Taxonomy" id="265426"/>
    <lineage>
        <taxon>Bacteria</taxon>
        <taxon>Bacillati</taxon>
        <taxon>Bacillota</taxon>
        <taxon>Bacilli</taxon>
        <taxon>Bacillales</taxon>
        <taxon>Bacillaceae</taxon>
        <taxon>Pontibacillus</taxon>
    </lineage>
</organism>
<dbReference type="Proteomes" id="UP001236652">
    <property type="component" value="Chromosome"/>
</dbReference>
<reference evidence="1 2" key="1">
    <citation type="submission" date="2023-05" db="EMBL/GenBank/DDBJ databases">
        <title>Comparative genomics reveals the evidence of polycyclic aromatic hydrocarbons degradation in moderately halophilic genus Pontibacillus.</title>
        <authorList>
            <person name="Yang H."/>
            <person name="Qian Z."/>
        </authorList>
    </citation>
    <scope>NUCLEOTIDE SEQUENCE [LARGE SCALE GENOMIC DNA]</scope>
    <source>
        <strain evidence="2">HN14</strain>
    </source>
</reference>
<evidence type="ECO:0000313" key="1">
    <source>
        <dbReference type="EMBL" id="WIF98734.1"/>
    </source>
</evidence>
<protein>
    <submittedName>
        <fullName evidence="1">Uncharacterized protein</fullName>
    </submittedName>
</protein>
<proteinExistence type="predicted"/>
<gene>
    <name evidence="1" type="ORF">QNI29_03520</name>
</gene>
<keyword evidence="2" id="KW-1185">Reference proteome</keyword>
<dbReference type="EMBL" id="CP126446">
    <property type="protein sequence ID" value="WIF98734.1"/>
    <property type="molecule type" value="Genomic_DNA"/>
</dbReference>
<sequence>MIPLELQDDLKKELEKLFVGIPFPLADGEEGPLNIYEQYLPTKSGRRDSNQYPCLLVKLLEGEEQEEEAPYTIQVTLMAGVYDGSEERIGHESVKLILRKVYDFLKKKPVIGGKFECTYPIKWALTDEDFHPYYYGGIEASFTVPKTIREDVNHLL</sequence>
<evidence type="ECO:0000313" key="2">
    <source>
        <dbReference type="Proteomes" id="UP001236652"/>
    </source>
</evidence>
<dbReference type="RefSeq" id="WP_231418505.1">
    <property type="nucleotide sequence ID" value="NZ_CP126446.1"/>
</dbReference>